<dbReference type="PROSITE" id="PS51468">
    <property type="entry name" value="VIT"/>
    <property type="match status" value="1"/>
</dbReference>
<feature type="domain" description="VWFA" evidence="2">
    <location>
        <begin position="284"/>
        <end position="461"/>
    </location>
</feature>
<dbReference type="PANTHER" id="PTHR45737:SF6">
    <property type="entry name" value="VON WILLEBRAND FACTOR A DOMAIN-CONTAINING PROTEIN 5A"/>
    <property type="match status" value="1"/>
</dbReference>
<organism evidence="4">
    <name type="scientific">Hirondellea gigas</name>
    <dbReference type="NCBI Taxonomy" id="1518452"/>
    <lineage>
        <taxon>Eukaryota</taxon>
        <taxon>Metazoa</taxon>
        <taxon>Ecdysozoa</taxon>
        <taxon>Arthropoda</taxon>
        <taxon>Crustacea</taxon>
        <taxon>Multicrustacea</taxon>
        <taxon>Malacostraca</taxon>
        <taxon>Eumalacostraca</taxon>
        <taxon>Peracarida</taxon>
        <taxon>Amphipoda</taxon>
        <taxon>Amphilochidea</taxon>
        <taxon>Lysianassida</taxon>
        <taxon>Lysianassidira</taxon>
        <taxon>Lysianassoidea</taxon>
        <taxon>Lysianassidae</taxon>
        <taxon>Hirondellea</taxon>
    </lineage>
</organism>
<dbReference type="InterPro" id="IPR013694">
    <property type="entry name" value="VIT"/>
</dbReference>
<dbReference type="GO" id="GO:0032991">
    <property type="term" value="C:protein-containing complex"/>
    <property type="evidence" value="ECO:0007669"/>
    <property type="project" value="UniProtKB-ARBA"/>
</dbReference>
<name>A0A2P2I2A9_9CRUS</name>
<protein>
    <submittedName>
        <fullName evidence="4">von Willebrand factor A domain-containing protein 5A-like</fullName>
    </submittedName>
</protein>
<dbReference type="InterPro" id="IPR002035">
    <property type="entry name" value="VWF_A"/>
</dbReference>
<feature type="region of interest" description="Disordered" evidence="1">
    <location>
        <begin position="711"/>
        <end position="730"/>
    </location>
</feature>
<dbReference type="SMART" id="SM00327">
    <property type="entry name" value="VWA"/>
    <property type="match status" value="1"/>
</dbReference>
<dbReference type="SMART" id="SM00609">
    <property type="entry name" value="VIT"/>
    <property type="match status" value="1"/>
</dbReference>
<dbReference type="SUPFAM" id="SSF53300">
    <property type="entry name" value="vWA-like"/>
    <property type="match status" value="1"/>
</dbReference>
<feature type="domain" description="VIT" evidence="3">
    <location>
        <begin position="6"/>
        <end position="136"/>
    </location>
</feature>
<proteinExistence type="evidence at transcript level"/>
<dbReference type="PROSITE" id="PS50234">
    <property type="entry name" value="VWFA"/>
    <property type="match status" value="1"/>
</dbReference>
<reference evidence="4" key="1">
    <citation type="journal article" date="2018" name="Biosci. Biotechnol. Biochem.">
        <title>Polysaccharide hydrolase of the hadal zone amphipods Hirondellea gigas.</title>
        <authorList>
            <person name="Kobayashi H."/>
            <person name="Nagahama T."/>
            <person name="Arai W."/>
            <person name="Sasagawa Y."/>
            <person name="Umeda M."/>
            <person name="Hayashi T."/>
            <person name="Nikaido I."/>
            <person name="Watanabe H."/>
            <person name="Oguri K."/>
            <person name="Kitazato H."/>
            <person name="Fujioka K."/>
            <person name="Kido Y."/>
            <person name="Takami H."/>
        </authorList>
    </citation>
    <scope>NUCLEOTIDE SEQUENCE</scope>
    <source>
        <tissue evidence="4">Whole body</tissue>
    </source>
</reference>
<dbReference type="AlphaFoldDB" id="A0A2P2I2A9"/>
<accession>A0A2P2I2A9</accession>
<evidence type="ECO:0000256" key="1">
    <source>
        <dbReference type="SAM" id="MobiDB-lite"/>
    </source>
</evidence>
<dbReference type="EMBL" id="IACF01002499">
    <property type="protein sequence ID" value="LAB68152.1"/>
    <property type="molecule type" value="mRNA"/>
</dbReference>
<evidence type="ECO:0000313" key="4">
    <source>
        <dbReference type="EMBL" id="LAB68152.1"/>
    </source>
</evidence>
<dbReference type="Pfam" id="PF08487">
    <property type="entry name" value="VIT"/>
    <property type="match status" value="1"/>
</dbReference>
<evidence type="ECO:0000259" key="2">
    <source>
        <dbReference type="PROSITE" id="PS50234"/>
    </source>
</evidence>
<evidence type="ECO:0000259" key="3">
    <source>
        <dbReference type="PROSITE" id="PS51468"/>
    </source>
</evidence>
<dbReference type="Pfam" id="PF13768">
    <property type="entry name" value="VWA_3"/>
    <property type="match status" value="1"/>
</dbReference>
<dbReference type="Gene3D" id="3.40.50.410">
    <property type="entry name" value="von Willebrand factor, type A domain"/>
    <property type="match status" value="1"/>
</dbReference>
<dbReference type="PANTHER" id="PTHR45737">
    <property type="entry name" value="VON WILLEBRAND FACTOR A DOMAIN-CONTAINING PROTEIN 5A"/>
    <property type="match status" value="1"/>
</dbReference>
<sequence>MFPDNCYGLVWYLDDVLVRVELEDVVATVKVRGFVAHLEATLRYRNDERTAQQCVFHWPVDESSAVYRMQAKVEDRVIIATCMEKKKAEKIYTEAVDSGRTAMIMREESLTADVISLTIGNLPPKSVTEITLSVVTELSVGTDGGVQYTLPTVLNPRYCPADTAGTDPVPCRSDGVPLAVVDKPYLLSVSGSVVGALSIVRVVSHSDPITVHIEDDGAQAKITQTEGYRSDHDWSFVVYYNNPYTPQLIVETGDSTAVGIMKDQVIMLNLYPEIPEGSYSHRNEVIFVVDRSGSMQGENIQSARAVLLLFLKSLPPGCLFNIVSFGNTYTLLFKDGSREYCKDTLDKACKLHDKMDADMGGTEILEPLRFIYSKEPSAAYSRQILLLTDGQVFNVDQICGLVERNAGNTRVFAVGIGEGASTALVRGLARAGRGRAEMVTQRDRVQTKVMGLVASMLQSSVQNVEVKWKLQSATRISLVPAAPPTIFAGQQFTAYARMPPNAVVEGVVVTGEVDGKQFRSSAGIEQVKTVHDTELAIHRLAARAIIRSQQTDDTDDSKAAVVELSVNTGVLSRHTALVAVDQDGKQLPIQQAGPDSYDNCMPVHRRQYYTTLGGGQQNQILKLSSQSYMSSNASVAFGSVMCNSPPSMATRNIEGPFSDINSYTSFYSNNEEIKSKKKSKSFFSRIMTSASVPPDTVDTFRAPDDLEQVGGFGEGITMSSDESEENRRTKSRDKMFMQIVSQQKFDGSWELNDVANTLGVTLHELQQHIIKGVAKGDDALATALVIAVLEEEFDDRKVEWSLLVNKASKYLQQHCSSGSVTPDTVSDAAKKCIEALKGRNPQLFSFK</sequence>
<dbReference type="InterPro" id="IPR036465">
    <property type="entry name" value="vWFA_dom_sf"/>
</dbReference>